<dbReference type="Proteomes" id="UP000671828">
    <property type="component" value="Chromosome"/>
</dbReference>
<keyword evidence="3 6" id="KW-0812">Transmembrane</keyword>
<evidence type="ECO:0000256" key="3">
    <source>
        <dbReference type="ARBA" id="ARBA00022692"/>
    </source>
</evidence>
<evidence type="ECO:0000256" key="5">
    <source>
        <dbReference type="ARBA" id="ARBA00023136"/>
    </source>
</evidence>
<dbReference type="RefSeq" id="WP_204845740.1">
    <property type="nucleotide sequence ID" value="NZ_JAFBCL010000001.1"/>
</dbReference>
<gene>
    <name evidence="8" type="ORF">J7S33_31775</name>
    <name evidence="7" type="ORF">JOE68_006056</name>
</gene>
<accession>A0A8T8HY80</accession>
<feature type="transmembrane region" description="Helical" evidence="6">
    <location>
        <begin position="131"/>
        <end position="152"/>
    </location>
</feature>
<keyword evidence="4 6" id="KW-1133">Transmembrane helix</keyword>
<name>A0A8T8HY80_9PSEU</name>
<dbReference type="Proteomes" id="UP001195724">
    <property type="component" value="Unassembled WGS sequence"/>
</dbReference>
<dbReference type="GO" id="GO:0005886">
    <property type="term" value="C:plasma membrane"/>
    <property type="evidence" value="ECO:0007669"/>
    <property type="project" value="UniProtKB-SubCell"/>
</dbReference>
<evidence type="ECO:0000313" key="8">
    <source>
        <dbReference type="EMBL" id="QTR03428.1"/>
    </source>
</evidence>
<dbReference type="EMBL" id="CP072788">
    <property type="protein sequence ID" value="QTR03428.1"/>
    <property type="molecule type" value="Genomic_DNA"/>
</dbReference>
<dbReference type="AlphaFoldDB" id="A0A8T8HY80"/>
<organism evidence="8 9">
    <name type="scientific">Saccharothrix algeriensis</name>
    <dbReference type="NCBI Taxonomy" id="173560"/>
    <lineage>
        <taxon>Bacteria</taxon>
        <taxon>Bacillati</taxon>
        <taxon>Actinomycetota</taxon>
        <taxon>Actinomycetes</taxon>
        <taxon>Pseudonocardiales</taxon>
        <taxon>Pseudonocardiaceae</taxon>
        <taxon>Saccharothrix</taxon>
    </lineage>
</organism>
<proteinExistence type="predicted"/>
<keyword evidence="10" id="KW-1185">Reference proteome</keyword>
<reference evidence="8" key="2">
    <citation type="submission" date="2021-04" db="EMBL/GenBank/DDBJ databases">
        <title>Saccharothrix algeriensis WGS.</title>
        <authorList>
            <person name="Stuskova K."/>
            <person name="Hakalova E."/>
            <person name="Tebbal A.B."/>
            <person name="Eichmeier A."/>
        </authorList>
    </citation>
    <scope>NUCLEOTIDE SEQUENCE</scope>
    <source>
        <strain evidence="8">NRRL B-24137</strain>
    </source>
</reference>
<dbReference type="Pfam" id="PF09678">
    <property type="entry name" value="Caa3_CtaG"/>
    <property type="match status" value="1"/>
</dbReference>
<protein>
    <submittedName>
        <fullName evidence="8">Cytochrome c oxidase assembly protein</fullName>
    </submittedName>
    <submittedName>
        <fullName evidence="7">Membrane protein</fullName>
    </submittedName>
</protein>
<evidence type="ECO:0000256" key="2">
    <source>
        <dbReference type="ARBA" id="ARBA00022475"/>
    </source>
</evidence>
<feature type="transmembrane region" description="Helical" evidence="6">
    <location>
        <begin position="60"/>
        <end position="79"/>
    </location>
</feature>
<evidence type="ECO:0000256" key="6">
    <source>
        <dbReference type="SAM" id="Phobius"/>
    </source>
</evidence>
<keyword evidence="2" id="KW-1003">Cell membrane</keyword>
<evidence type="ECO:0000313" key="9">
    <source>
        <dbReference type="Proteomes" id="UP000671828"/>
    </source>
</evidence>
<comment type="subcellular location">
    <subcellularLocation>
        <location evidence="1">Cell membrane</location>
        <topology evidence="1">Multi-pass membrane protein</topology>
    </subcellularLocation>
</comment>
<feature type="transmembrane region" description="Helical" evidence="6">
    <location>
        <begin position="27"/>
        <end position="48"/>
    </location>
</feature>
<evidence type="ECO:0000256" key="1">
    <source>
        <dbReference type="ARBA" id="ARBA00004651"/>
    </source>
</evidence>
<feature type="transmembrane region" description="Helical" evidence="6">
    <location>
        <begin position="164"/>
        <end position="182"/>
    </location>
</feature>
<keyword evidence="5 6" id="KW-0472">Membrane</keyword>
<evidence type="ECO:0000313" key="7">
    <source>
        <dbReference type="EMBL" id="MBM7815191.1"/>
    </source>
</evidence>
<feature type="transmembrane region" description="Helical" evidence="6">
    <location>
        <begin position="194"/>
        <end position="215"/>
    </location>
</feature>
<feature type="transmembrane region" description="Helical" evidence="6">
    <location>
        <begin position="235"/>
        <end position="255"/>
    </location>
</feature>
<evidence type="ECO:0000313" key="10">
    <source>
        <dbReference type="Proteomes" id="UP001195724"/>
    </source>
</evidence>
<reference evidence="7 10" key="1">
    <citation type="submission" date="2021-01" db="EMBL/GenBank/DDBJ databases">
        <title>Sequencing the genomes of 1000 actinobacteria strains.</title>
        <authorList>
            <person name="Klenk H.-P."/>
        </authorList>
    </citation>
    <scope>NUCLEOTIDE SEQUENCE [LARGE SCALE GENOMIC DNA]</scope>
    <source>
        <strain evidence="7 10">DSM 44581</strain>
    </source>
</reference>
<evidence type="ECO:0000256" key="4">
    <source>
        <dbReference type="ARBA" id="ARBA00022989"/>
    </source>
</evidence>
<dbReference type="EMBL" id="JAFBCL010000001">
    <property type="protein sequence ID" value="MBM7815191.1"/>
    <property type="molecule type" value="Genomic_DNA"/>
</dbReference>
<dbReference type="InterPro" id="IPR019108">
    <property type="entry name" value="Caa3_assmbl_CtaG-rel"/>
</dbReference>
<sequence>MTRAAVEPVPAAGHHPTPDGADAWLQAGPQVLVVAAVALGYLAAALHASAGARGWSRWRTAAWLLGCAVAAVALSPALADHDPRAHMARHLLLGMVAPLGLVLGAPVTLVLRIAGAPVRRGIGRVLRSRPVHVLGHPLTAALLNVGGLYAVMLTPLHRVAGAQPLLHLHYLAAGYLFTWAVAGPDPAPRRPGLGTRMVAFVLAAGAHAVLAKLLYADTFTSAGDAGGLRAAALLMYYGGDVAELALAVVLFTAWYRRRAGLARGAHPARAPLA</sequence>
<feature type="transmembrane region" description="Helical" evidence="6">
    <location>
        <begin position="91"/>
        <end position="111"/>
    </location>
</feature>